<feature type="region of interest" description="Disordered" evidence="1">
    <location>
        <begin position="297"/>
        <end position="380"/>
    </location>
</feature>
<organism evidence="2">
    <name type="scientific">Nicotiana tabacum</name>
    <name type="common">Common tobacco</name>
    <dbReference type="NCBI Taxonomy" id="4097"/>
    <lineage>
        <taxon>Eukaryota</taxon>
        <taxon>Viridiplantae</taxon>
        <taxon>Streptophyta</taxon>
        <taxon>Embryophyta</taxon>
        <taxon>Tracheophyta</taxon>
        <taxon>Spermatophyta</taxon>
        <taxon>Magnoliopsida</taxon>
        <taxon>eudicotyledons</taxon>
        <taxon>Gunneridae</taxon>
        <taxon>Pentapetalae</taxon>
        <taxon>asterids</taxon>
        <taxon>lamiids</taxon>
        <taxon>Solanales</taxon>
        <taxon>Solanaceae</taxon>
        <taxon>Nicotianoideae</taxon>
        <taxon>Nicotianeae</taxon>
        <taxon>Nicotiana</taxon>
    </lineage>
</organism>
<proteinExistence type="predicted"/>
<accession>A0A1S4C3N6</accession>
<evidence type="ECO:0000256" key="1">
    <source>
        <dbReference type="SAM" id="MobiDB-lite"/>
    </source>
</evidence>
<gene>
    <name evidence="2" type="primary">LOC107814795</name>
</gene>
<feature type="compositionally biased region" description="Basic and acidic residues" evidence="1">
    <location>
        <begin position="312"/>
        <end position="325"/>
    </location>
</feature>
<dbReference type="OrthoDB" id="1319561at2759"/>
<evidence type="ECO:0008006" key="3">
    <source>
        <dbReference type="Google" id="ProtNLM"/>
    </source>
</evidence>
<sequence length="380" mass="41069">MPLYCNCCKHQGHDEKTCRYISKKTHNPAAIDELEVFQEQTTGEKYTGDLRQLLNEKRGVNEGDRFAGEQNSLAKKKMGENQTGIHEHGESSVKISHICGVPSTTVVHVEAANTLVNNAVLNATWDRAAVVEAVEKSNVQKLSDASKFDINPGLQGGVELNKVSAVITSKDEKRPVHVGSQLEGKHATIAVVEHHKNAGQEPATVGSKLEATVNRHPVGIANHNAAIGDTRLKDIPASTDFTRMYSATAGALKAAADRADTSNKPDMVQQQFGASGTAVDVHKEQQELECVGVEQAKHSPKGVRQQPAAHTLADDQQKTAEKISDKTATAQNSGNENIGTKSVLRENQNGKVIGDVKKADMNKKEGDWSLVTNRKTPTKK</sequence>
<reference evidence="2" key="1">
    <citation type="submission" date="2025-08" db="UniProtKB">
        <authorList>
            <consortium name="RefSeq"/>
        </authorList>
    </citation>
    <scope>IDENTIFICATION</scope>
</reference>
<name>A0A1S4C3N6_TOBAC</name>
<evidence type="ECO:0000313" key="2">
    <source>
        <dbReference type="RefSeq" id="XP_016495740.1"/>
    </source>
</evidence>
<protein>
    <recommendedName>
        <fullName evidence="3">Seed biotin-containing protein SBP65-like</fullName>
    </recommendedName>
</protein>
<dbReference type="PaxDb" id="4097-A0A1S4C3N6"/>
<feature type="compositionally biased region" description="Polar residues" evidence="1">
    <location>
        <begin position="326"/>
        <end position="350"/>
    </location>
</feature>
<dbReference type="RefSeq" id="XP_016495740.1">
    <property type="nucleotide sequence ID" value="XM_016640254.1"/>
</dbReference>
<feature type="compositionally biased region" description="Polar residues" evidence="1">
    <location>
        <begin position="370"/>
        <end position="380"/>
    </location>
</feature>
<dbReference type="AlphaFoldDB" id="A0A1S4C3N6"/>
<feature type="region of interest" description="Disordered" evidence="1">
    <location>
        <begin position="61"/>
        <end position="89"/>
    </location>
</feature>
<feature type="compositionally biased region" description="Basic and acidic residues" evidence="1">
    <location>
        <begin position="354"/>
        <end position="367"/>
    </location>
</feature>
<dbReference type="KEGG" id="nta:107814795"/>